<dbReference type="STRING" id="43335.A0A4V6AAA8"/>
<feature type="domain" description="eRF1/Pelota-like N-terminal" evidence="3">
    <location>
        <begin position="8"/>
        <end position="72"/>
    </location>
</feature>
<dbReference type="SUPFAM" id="SSF55481">
    <property type="entry name" value="N-terminal domain of eukaryotic peptide chain release factor subunit 1, ERF1"/>
    <property type="match status" value="1"/>
</dbReference>
<evidence type="ECO:0000256" key="1">
    <source>
        <dbReference type="ARBA" id="ARBA00022604"/>
    </source>
</evidence>
<evidence type="ECO:0000256" key="2">
    <source>
        <dbReference type="ARBA" id="ARBA00045523"/>
    </source>
</evidence>
<sequence>MLSKELCRMNSKFVQDALSYALQKLKLCTEVPTNGDGKDKQFTLSFAPFKPIRQSLSLCDKKFHMESLHLLLLITGDYLRDIKRQQKRAFEQGARGRSEQLPGFNHFIDFEVQDEKFLLERFADEYKPFGCSLETVTDNSEEDLIFVEDLVALEGFFAIRWTLNHLINQKFMKTLSKRQDFHCFRQKTSKNLQCDANSGNWCFSELLLYDVFVFSMLGE</sequence>
<dbReference type="EMBL" id="RCHU01000292">
    <property type="protein sequence ID" value="TKS08586.1"/>
    <property type="molecule type" value="Genomic_DNA"/>
</dbReference>
<dbReference type="Gene3D" id="3.30.960.10">
    <property type="entry name" value="eRF1 domain 1"/>
    <property type="match status" value="1"/>
</dbReference>
<dbReference type="Pfam" id="PF03463">
    <property type="entry name" value="eRF1_1"/>
    <property type="match status" value="1"/>
</dbReference>
<accession>A0A4V6AAA8</accession>
<organism evidence="4">
    <name type="scientific">Populus alba</name>
    <name type="common">White poplar</name>
    <dbReference type="NCBI Taxonomy" id="43335"/>
    <lineage>
        <taxon>Eukaryota</taxon>
        <taxon>Viridiplantae</taxon>
        <taxon>Streptophyta</taxon>
        <taxon>Embryophyta</taxon>
        <taxon>Tracheophyta</taxon>
        <taxon>Spermatophyta</taxon>
        <taxon>Magnoliopsida</taxon>
        <taxon>eudicotyledons</taxon>
        <taxon>Gunneridae</taxon>
        <taxon>Pentapetalae</taxon>
        <taxon>rosids</taxon>
        <taxon>fabids</taxon>
        <taxon>Malpighiales</taxon>
        <taxon>Salicaceae</taxon>
        <taxon>Saliceae</taxon>
        <taxon>Populus</taxon>
    </lineage>
</organism>
<evidence type="ECO:0000259" key="3">
    <source>
        <dbReference type="Pfam" id="PF03463"/>
    </source>
</evidence>
<dbReference type="InterPro" id="IPR004403">
    <property type="entry name" value="Peptide_chain-rel_eRF1/aRF1"/>
</dbReference>
<evidence type="ECO:0000313" key="4">
    <source>
        <dbReference type="EMBL" id="TKS08586.1"/>
    </source>
</evidence>
<dbReference type="AlphaFoldDB" id="A0A4V6AAA8"/>
<reference evidence="4" key="1">
    <citation type="submission" date="2018-10" db="EMBL/GenBank/DDBJ databases">
        <title>Population genomic analysis revealed the cold adaptation of white poplar.</title>
        <authorList>
            <person name="Liu Y.-J."/>
        </authorList>
    </citation>
    <scope>NUCLEOTIDE SEQUENCE [LARGE SCALE GENOMIC DNA]</scope>
    <source>
        <strain evidence="4">PAL-ZL1</strain>
    </source>
</reference>
<gene>
    <name evidence="4" type="ORF">D5086_0000098850</name>
</gene>
<name>A0A4V6AAA8_POPAL</name>
<keyword evidence="1" id="KW-0341">Growth regulation</keyword>
<proteinExistence type="predicted"/>
<dbReference type="GO" id="GO:0003747">
    <property type="term" value="F:translation release factor activity"/>
    <property type="evidence" value="ECO:0007669"/>
    <property type="project" value="InterPro"/>
</dbReference>
<dbReference type="InterPro" id="IPR005140">
    <property type="entry name" value="eRF1_Pelota-like_N"/>
</dbReference>
<protein>
    <recommendedName>
        <fullName evidence="3">eRF1/Pelota-like N-terminal domain-containing protein</fullName>
    </recommendedName>
</protein>
<comment type="caution">
    <text evidence="4">The sequence shown here is derived from an EMBL/GenBank/DDBJ whole genome shotgun (WGS) entry which is preliminary data.</text>
</comment>
<dbReference type="InterPro" id="IPR024049">
    <property type="entry name" value="eRF1_1_sf"/>
</dbReference>
<comment type="function">
    <text evidence="2">Directs the termination of nascent peptide synthesis (translation) in response to the termination codons UAA, UAG and UGA. Modulates plant growth and development.</text>
</comment>
<dbReference type="PANTHER" id="PTHR10113">
    <property type="entry name" value="PEPTIDE CHAIN RELEASE FACTOR SUBUNIT 1"/>
    <property type="match status" value="1"/>
</dbReference>